<feature type="compositionally biased region" description="Basic and acidic residues" evidence="6">
    <location>
        <begin position="356"/>
        <end position="369"/>
    </location>
</feature>
<comment type="caution">
    <text evidence="8">The sequence shown here is derived from an EMBL/GenBank/DDBJ whole genome shotgun (WGS) entry which is preliminary data.</text>
</comment>
<dbReference type="InParanoid" id="A0A1Y2DLG2"/>
<dbReference type="OrthoDB" id="18087at2759"/>
<dbReference type="CDD" id="cd00590">
    <property type="entry name" value="RRM_SF"/>
    <property type="match status" value="1"/>
</dbReference>
<feature type="compositionally biased region" description="Low complexity" evidence="6">
    <location>
        <begin position="265"/>
        <end position="279"/>
    </location>
</feature>
<dbReference type="SMART" id="SM00360">
    <property type="entry name" value="RRM"/>
    <property type="match status" value="1"/>
</dbReference>
<dbReference type="GO" id="GO:0005737">
    <property type="term" value="C:cytoplasm"/>
    <property type="evidence" value="ECO:0007669"/>
    <property type="project" value="TreeGrafter"/>
</dbReference>
<evidence type="ECO:0000313" key="9">
    <source>
        <dbReference type="Proteomes" id="UP000193689"/>
    </source>
</evidence>
<keyword evidence="9" id="KW-1185">Reference proteome</keyword>
<comment type="similarity">
    <text evidence="2">Belongs to the RENT3 family.</text>
</comment>
<dbReference type="PANTHER" id="PTHR13112">
    <property type="entry name" value="UPF3 REGULATOR OF NONSENSE TRANSCRIPTS-LIKE PROTEIN"/>
    <property type="match status" value="1"/>
</dbReference>
<dbReference type="PANTHER" id="PTHR13112:SF0">
    <property type="entry name" value="FI21285P1"/>
    <property type="match status" value="1"/>
</dbReference>
<feature type="region of interest" description="Disordered" evidence="6">
    <location>
        <begin position="132"/>
        <end position="279"/>
    </location>
</feature>
<dbReference type="STRING" id="1141098.A0A1Y2DLG2"/>
<feature type="compositionally biased region" description="Low complexity" evidence="6">
    <location>
        <begin position="461"/>
        <end position="474"/>
    </location>
</feature>
<feature type="compositionally biased region" description="Low complexity" evidence="6">
    <location>
        <begin position="435"/>
        <end position="453"/>
    </location>
</feature>
<dbReference type="InterPro" id="IPR000504">
    <property type="entry name" value="RRM_dom"/>
</dbReference>
<feature type="compositionally biased region" description="Basic and acidic residues" evidence="6">
    <location>
        <begin position="197"/>
        <end position="210"/>
    </location>
</feature>
<dbReference type="InterPro" id="IPR005120">
    <property type="entry name" value="UPF3_dom"/>
</dbReference>
<dbReference type="GO" id="GO:0045727">
    <property type="term" value="P:positive regulation of translation"/>
    <property type="evidence" value="ECO:0007669"/>
    <property type="project" value="TreeGrafter"/>
</dbReference>
<evidence type="ECO:0000256" key="2">
    <source>
        <dbReference type="ARBA" id="ARBA00005991"/>
    </source>
</evidence>
<feature type="compositionally biased region" description="Low complexity" evidence="6">
    <location>
        <begin position="613"/>
        <end position="626"/>
    </location>
</feature>
<dbReference type="PROSITE" id="PS50102">
    <property type="entry name" value="RRM"/>
    <property type="match status" value="1"/>
</dbReference>
<dbReference type="SUPFAM" id="SSF54928">
    <property type="entry name" value="RNA-binding domain, RBD"/>
    <property type="match status" value="2"/>
</dbReference>
<dbReference type="GeneID" id="63774884"/>
<accession>A0A1Y2DLG2</accession>
<feature type="compositionally biased region" description="Basic and acidic residues" evidence="6">
    <location>
        <begin position="421"/>
        <end position="430"/>
    </location>
</feature>
<dbReference type="CDD" id="cd12455">
    <property type="entry name" value="RRM_like_Smg4_UPF3"/>
    <property type="match status" value="1"/>
</dbReference>
<proteinExistence type="inferred from homology"/>
<dbReference type="GO" id="GO:0000184">
    <property type="term" value="P:nuclear-transcribed mRNA catabolic process, nonsense-mediated decay"/>
    <property type="evidence" value="ECO:0007669"/>
    <property type="project" value="UniProtKB-KW"/>
</dbReference>
<dbReference type="Pfam" id="PF03467">
    <property type="entry name" value="Smg4_UPF3"/>
    <property type="match status" value="1"/>
</dbReference>
<feature type="region of interest" description="Disordered" evidence="6">
    <location>
        <begin position="562"/>
        <end position="632"/>
    </location>
</feature>
<dbReference type="GO" id="GO:0003729">
    <property type="term" value="F:mRNA binding"/>
    <property type="evidence" value="ECO:0007669"/>
    <property type="project" value="TreeGrafter"/>
</dbReference>
<dbReference type="GO" id="GO:0005730">
    <property type="term" value="C:nucleolus"/>
    <property type="evidence" value="ECO:0007669"/>
    <property type="project" value="TreeGrafter"/>
</dbReference>
<keyword evidence="5" id="KW-0694">RNA-binding</keyword>
<evidence type="ECO:0000256" key="5">
    <source>
        <dbReference type="PROSITE-ProRule" id="PRU00176"/>
    </source>
</evidence>
<keyword evidence="3" id="KW-0866">Nonsense-mediated mRNA decay</keyword>
<dbReference type="InterPro" id="IPR039722">
    <property type="entry name" value="Upf3"/>
</dbReference>
<feature type="region of interest" description="Disordered" evidence="6">
    <location>
        <begin position="318"/>
        <end position="493"/>
    </location>
</feature>
<dbReference type="InterPro" id="IPR035979">
    <property type="entry name" value="RBD_domain_sf"/>
</dbReference>
<feature type="region of interest" description="Disordered" evidence="6">
    <location>
        <begin position="287"/>
        <end position="306"/>
    </location>
</feature>
<feature type="compositionally biased region" description="Basic and acidic residues" evidence="6">
    <location>
        <begin position="332"/>
        <end position="342"/>
    </location>
</feature>
<feature type="compositionally biased region" description="Low complexity" evidence="6">
    <location>
        <begin position="211"/>
        <end position="223"/>
    </location>
</feature>
<reference evidence="8 9" key="1">
    <citation type="submission" date="2016-07" db="EMBL/GenBank/DDBJ databases">
        <title>Pervasive Adenine N6-methylation of Active Genes in Fungi.</title>
        <authorList>
            <consortium name="DOE Joint Genome Institute"/>
            <person name="Mondo S.J."/>
            <person name="Dannebaum R.O."/>
            <person name="Kuo R.C."/>
            <person name="Labutti K."/>
            <person name="Haridas S."/>
            <person name="Kuo A."/>
            <person name="Salamov A."/>
            <person name="Ahrendt S.R."/>
            <person name="Lipzen A."/>
            <person name="Sullivan W."/>
            <person name="Andreopoulos W.B."/>
            <person name="Clum A."/>
            <person name="Lindquist E."/>
            <person name="Daum C."/>
            <person name="Ramamoorthy G.K."/>
            <person name="Gryganskyi A."/>
            <person name="Culley D."/>
            <person name="Magnuson J.K."/>
            <person name="James T.Y."/>
            <person name="O'Malley M.A."/>
            <person name="Stajich J.E."/>
            <person name="Spatafora J.W."/>
            <person name="Visel A."/>
            <person name="Grigoriev I.V."/>
        </authorList>
    </citation>
    <scope>NUCLEOTIDE SEQUENCE [LARGE SCALE GENOMIC DNA]</scope>
    <source>
        <strain evidence="8 9">CBS 129021</strain>
    </source>
</reference>
<feature type="domain" description="RRM" evidence="7">
    <location>
        <begin position="492"/>
        <end position="565"/>
    </location>
</feature>
<protein>
    <submittedName>
        <fullName evidence="8">Smg-4/UPF3 family-domain-containing protein</fullName>
    </submittedName>
</protein>
<evidence type="ECO:0000256" key="6">
    <source>
        <dbReference type="SAM" id="MobiDB-lite"/>
    </source>
</evidence>
<keyword evidence="4" id="KW-0539">Nucleus</keyword>
<sequence>MSSSNASRKANALIAINANNETTRKMKPPVTGKKVTIRRLPPALTSDEFWTILGDEWREGNGKVDWVSYEPGKVSTKPSRPSQPARCYLRVMKIEDIPSLSDAIQRATWEDAKRSFTDPALVGPPVIENSIYQKVPTGKRRTDPRQGTIDQDPDFMAYLDSLTHPPSSSKDPEADQSGVDEPTKENAKVTSTPLVEYIKERKAAKAKEAASAKSAKQSRQESQGVKIKTSEEPKKRGKDSKSEKVDKTAEKEKEKEKEKPKEPVKLLTKKAAAQEAAEAAKAIAGQIATGKAAEEAVSSAVPKSRRAGIAAAAKILQRDLGLSPGSAHRRARQDAAKAEKAEVVPSKAEASAPSEKATKETKETKDAETPKTAPTGPKAQPAESSRRSRGKKATAAPATDSTKSRENDPPAKPTTGPIILLKKEASKTAETKSNGAASTATVPVASSTSTSTPMPTPPTGPKAAAKVQPASAKAGGQTQAKKSAAQPSQGATRAFVKHANPSQGVTEPLLKQAMEIFGTVTFVEIDKRKGFAYMDFGDYQGLCKAIAASPVSVGQGTVQVLERKEKKPTTPATSVPAISAAAVNDTHTSASTPTPTPSDRPRRGGRGRGRRGGNAAASEANEGGSTPASGAG</sequence>
<evidence type="ECO:0000313" key="8">
    <source>
        <dbReference type="EMBL" id="ORY60082.1"/>
    </source>
</evidence>
<evidence type="ECO:0000256" key="1">
    <source>
        <dbReference type="ARBA" id="ARBA00004123"/>
    </source>
</evidence>
<name>A0A1Y2DLG2_9PEZI</name>
<dbReference type="EMBL" id="MCFJ01000012">
    <property type="protein sequence ID" value="ORY60082.1"/>
    <property type="molecule type" value="Genomic_DNA"/>
</dbReference>
<evidence type="ECO:0000259" key="7">
    <source>
        <dbReference type="PROSITE" id="PS50102"/>
    </source>
</evidence>
<dbReference type="InterPro" id="IPR012677">
    <property type="entry name" value="Nucleotide-bd_a/b_plait_sf"/>
</dbReference>
<dbReference type="Gene3D" id="3.30.70.330">
    <property type="match status" value="2"/>
</dbReference>
<dbReference type="Proteomes" id="UP000193689">
    <property type="component" value="Unassembled WGS sequence"/>
</dbReference>
<dbReference type="AlphaFoldDB" id="A0A1Y2DLG2"/>
<evidence type="ECO:0000256" key="3">
    <source>
        <dbReference type="ARBA" id="ARBA00023161"/>
    </source>
</evidence>
<comment type="subcellular location">
    <subcellularLocation>
        <location evidence="1">Nucleus</location>
    </subcellularLocation>
</comment>
<feature type="compositionally biased region" description="Basic and acidic residues" evidence="6">
    <location>
        <begin position="228"/>
        <end position="264"/>
    </location>
</feature>
<gene>
    <name evidence="8" type="ORF">BCR38DRAFT_412283</name>
</gene>
<dbReference type="RefSeq" id="XP_040712516.1">
    <property type="nucleotide sequence ID" value="XM_040858672.1"/>
</dbReference>
<organism evidence="8 9">
    <name type="scientific">Pseudomassariella vexata</name>
    <dbReference type="NCBI Taxonomy" id="1141098"/>
    <lineage>
        <taxon>Eukaryota</taxon>
        <taxon>Fungi</taxon>
        <taxon>Dikarya</taxon>
        <taxon>Ascomycota</taxon>
        <taxon>Pezizomycotina</taxon>
        <taxon>Sordariomycetes</taxon>
        <taxon>Xylariomycetidae</taxon>
        <taxon>Amphisphaeriales</taxon>
        <taxon>Pseudomassariaceae</taxon>
        <taxon>Pseudomassariella</taxon>
    </lineage>
</organism>
<evidence type="ECO:0000256" key="4">
    <source>
        <dbReference type="ARBA" id="ARBA00023242"/>
    </source>
</evidence>
<feature type="compositionally biased region" description="Polar residues" evidence="6">
    <location>
        <begin position="476"/>
        <end position="491"/>
    </location>
</feature>
<feature type="compositionally biased region" description="Low complexity" evidence="6">
    <location>
        <begin position="345"/>
        <end position="355"/>
    </location>
</feature>